<reference evidence="1" key="1">
    <citation type="journal article" date="2020" name="Stud. Mycol.">
        <title>101 Dothideomycetes genomes: a test case for predicting lifestyles and emergence of pathogens.</title>
        <authorList>
            <person name="Haridas S."/>
            <person name="Albert R."/>
            <person name="Binder M."/>
            <person name="Bloem J."/>
            <person name="Labutti K."/>
            <person name="Salamov A."/>
            <person name="Andreopoulos B."/>
            <person name="Baker S."/>
            <person name="Barry K."/>
            <person name="Bills G."/>
            <person name="Bluhm B."/>
            <person name="Cannon C."/>
            <person name="Castanera R."/>
            <person name="Culley D."/>
            <person name="Daum C."/>
            <person name="Ezra D."/>
            <person name="Gonzalez J."/>
            <person name="Henrissat B."/>
            <person name="Kuo A."/>
            <person name="Liang C."/>
            <person name="Lipzen A."/>
            <person name="Lutzoni F."/>
            <person name="Magnuson J."/>
            <person name="Mondo S."/>
            <person name="Nolan M."/>
            <person name="Ohm R."/>
            <person name="Pangilinan J."/>
            <person name="Park H.-J."/>
            <person name="Ramirez L."/>
            <person name="Alfaro M."/>
            <person name="Sun H."/>
            <person name="Tritt A."/>
            <person name="Yoshinaga Y."/>
            <person name="Zwiers L.-H."/>
            <person name="Turgeon B."/>
            <person name="Goodwin S."/>
            <person name="Spatafora J."/>
            <person name="Crous P."/>
            <person name="Grigoriev I."/>
        </authorList>
    </citation>
    <scope>NUCLEOTIDE SEQUENCE</scope>
    <source>
        <strain evidence="1">CBS 161.51</strain>
    </source>
</reference>
<evidence type="ECO:0000313" key="1">
    <source>
        <dbReference type="EMBL" id="KAF1938328.1"/>
    </source>
</evidence>
<evidence type="ECO:0000313" key="2">
    <source>
        <dbReference type="Proteomes" id="UP000800038"/>
    </source>
</evidence>
<dbReference type="Proteomes" id="UP000800038">
    <property type="component" value="Unassembled WGS sequence"/>
</dbReference>
<gene>
    <name evidence="1" type="ORF">EJ02DRAFT_437206</name>
</gene>
<accession>A0A6A5SFG9</accession>
<dbReference type="EMBL" id="ML976108">
    <property type="protein sequence ID" value="KAF1938328.1"/>
    <property type="molecule type" value="Genomic_DNA"/>
</dbReference>
<dbReference type="InterPro" id="IPR029058">
    <property type="entry name" value="AB_hydrolase_fold"/>
</dbReference>
<sequence>MGIGIWSTGLLQDYDAAKSFKKPVFFFLGGSSDIAYGKRDYKNISAGIPKWKGNLNVGHGGTYNDANGGRLGKIGASWVQWSMRGNTTASAYMTGQGATSDGG</sequence>
<name>A0A6A5SFG9_9PLEO</name>
<organism evidence="1 2">
    <name type="scientific">Clathrospora elynae</name>
    <dbReference type="NCBI Taxonomy" id="706981"/>
    <lineage>
        <taxon>Eukaryota</taxon>
        <taxon>Fungi</taxon>
        <taxon>Dikarya</taxon>
        <taxon>Ascomycota</taxon>
        <taxon>Pezizomycotina</taxon>
        <taxon>Dothideomycetes</taxon>
        <taxon>Pleosporomycetidae</taxon>
        <taxon>Pleosporales</taxon>
        <taxon>Diademaceae</taxon>
        <taxon>Clathrospora</taxon>
    </lineage>
</organism>
<proteinExistence type="predicted"/>
<dbReference type="OrthoDB" id="2141514at2759"/>
<keyword evidence="2" id="KW-1185">Reference proteome</keyword>
<dbReference type="AlphaFoldDB" id="A0A6A5SFG9"/>
<dbReference type="Gene3D" id="3.40.50.1820">
    <property type="entry name" value="alpha/beta hydrolase"/>
    <property type="match status" value="1"/>
</dbReference>
<protein>
    <submittedName>
        <fullName evidence="1">Uncharacterized protein</fullName>
    </submittedName>
</protein>